<proteinExistence type="predicted"/>
<gene>
    <name evidence="1" type="ORF">PU560_16310</name>
</gene>
<protein>
    <recommendedName>
        <fullName evidence="3">DUF35 domain-containing protein</fullName>
    </recommendedName>
</protein>
<accession>A0ABT5U3M6</accession>
<evidence type="ECO:0000313" key="1">
    <source>
        <dbReference type="EMBL" id="MDD9208015.1"/>
    </source>
</evidence>
<dbReference type="Proteomes" id="UP001165561">
    <property type="component" value="Unassembled WGS sequence"/>
</dbReference>
<dbReference type="EMBL" id="JARACI010001182">
    <property type="protein sequence ID" value="MDD9208015.1"/>
    <property type="molecule type" value="Genomic_DNA"/>
</dbReference>
<name>A0ABT5U3M6_9MICO</name>
<comment type="caution">
    <text evidence="1">The sequence shown here is derived from an EMBL/GenBank/DDBJ whole genome shotgun (WGS) entry which is preliminary data.</text>
</comment>
<evidence type="ECO:0008006" key="3">
    <source>
        <dbReference type="Google" id="ProtNLM"/>
    </source>
</evidence>
<evidence type="ECO:0000313" key="2">
    <source>
        <dbReference type="Proteomes" id="UP001165561"/>
    </source>
</evidence>
<organism evidence="1 2">
    <name type="scientific">Georgenia halotolerans</name>
    <dbReference type="NCBI Taxonomy" id="3028317"/>
    <lineage>
        <taxon>Bacteria</taxon>
        <taxon>Bacillati</taxon>
        <taxon>Actinomycetota</taxon>
        <taxon>Actinomycetes</taxon>
        <taxon>Micrococcales</taxon>
        <taxon>Bogoriellaceae</taxon>
        <taxon>Georgenia</taxon>
    </lineage>
</organism>
<keyword evidence="2" id="KW-1185">Reference proteome</keyword>
<reference evidence="1" key="1">
    <citation type="submission" date="2023-02" db="EMBL/GenBank/DDBJ databases">
        <title>Georgenia sp.10Sc9-8, isolated from a soil sample collected from the Taklamakan desert.</title>
        <authorList>
            <person name="Liu S."/>
        </authorList>
    </citation>
    <scope>NUCLEOTIDE SEQUENCE</scope>
    <source>
        <strain evidence="1">10Sc9-8</strain>
    </source>
</reference>
<sequence length="178" mass="19595">MAGLCDHDAPMFQNYYWVALLDPAELADGRGEDDVPAPGTTIEDVRAVDHHGRPAWQAVVRPTAAYDPRCSCCEMLPNPVLHARERESGGIAPEHPEGYAYAEAFRVRLDTGTGICVRLEQLGGTEAGRRHELAVEAVDEAMPEQLFAPPGRPWHERLARRVQGASPGMARGWAPYRD</sequence>